<evidence type="ECO:0000256" key="3">
    <source>
        <dbReference type="ARBA" id="ARBA00022748"/>
    </source>
</evidence>
<comment type="caution">
    <text evidence="7">The sequence shown here is derived from an EMBL/GenBank/DDBJ whole genome shotgun (WGS) entry which is preliminary data.</text>
</comment>
<evidence type="ECO:0000256" key="2">
    <source>
        <dbReference type="ARBA" id="ARBA00007758"/>
    </source>
</evidence>
<evidence type="ECO:0000256" key="5">
    <source>
        <dbReference type="ARBA" id="ARBA00023284"/>
    </source>
</evidence>
<keyword evidence="4" id="KW-1015">Disulfide bond</keyword>
<dbReference type="NCBIfam" id="TIGR00385">
    <property type="entry name" value="dsbE"/>
    <property type="match status" value="1"/>
</dbReference>
<sequence length="177" mass="19597">MQRLRLFIPLLMFVALGLLLGRGLQLDPQALPSAMVDQAFPQFSLTALGTDESLSREALLGAPALLNVWASWCPSCRVEHPYLQRIADLGVPLFGLNYKDRGEDALAWLGQLGNPYRLNIADVDGTLGLDLGVYGAPETYVLDAQGVIRYRHVGVVNEQVWTQTLQPLLLQLGWREN</sequence>
<dbReference type="PROSITE" id="PS00194">
    <property type="entry name" value="THIOREDOXIN_1"/>
    <property type="match status" value="1"/>
</dbReference>
<comment type="similarity">
    <text evidence="2">Belongs to the thioredoxin family. DsbE subfamily.</text>
</comment>
<dbReference type="InterPro" id="IPR004799">
    <property type="entry name" value="Periplasmic_diS_OxRdtase_DsbE"/>
</dbReference>
<proteinExistence type="inferred from homology"/>
<dbReference type="InterPro" id="IPR013740">
    <property type="entry name" value="Redoxin"/>
</dbReference>
<reference evidence="7" key="1">
    <citation type="submission" date="2019-02" db="EMBL/GenBank/DDBJ databases">
        <authorList>
            <person name="Li S.-H."/>
        </authorList>
    </citation>
    <scope>NUCLEOTIDE SEQUENCE</scope>
    <source>
        <strain evidence="7">IMCC14734</strain>
    </source>
</reference>
<comment type="subcellular location">
    <subcellularLocation>
        <location evidence="1">Cell inner membrane</location>
        <topology evidence="1">Single-pass membrane protein</topology>
        <orientation evidence="1">Periplasmic side</orientation>
    </subcellularLocation>
</comment>
<feature type="domain" description="Thioredoxin" evidence="6">
    <location>
        <begin position="34"/>
        <end position="170"/>
    </location>
</feature>
<dbReference type="InterPro" id="IPR017937">
    <property type="entry name" value="Thioredoxin_CS"/>
</dbReference>
<evidence type="ECO:0000256" key="4">
    <source>
        <dbReference type="ARBA" id="ARBA00023157"/>
    </source>
</evidence>
<dbReference type="Pfam" id="PF08534">
    <property type="entry name" value="Redoxin"/>
    <property type="match status" value="1"/>
</dbReference>
<dbReference type="CDD" id="cd03010">
    <property type="entry name" value="TlpA_like_DsbE"/>
    <property type="match status" value="1"/>
</dbReference>
<dbReference type="RefSeq" id="WP_279245503.1">
    <property type="nucleotide sequence ID" value="NZ_SHNN01000002.1"/>
</dbReference>
<evidence type="ECO:0000259" key="6">
    <source>
        <dbReference type="PROSITE" id="PS51352"/>
    </source>
</evidence>
<dbReference type="SUPFAM" id="SSF52833">
    <property type="entry name" value="Thioredoxin-like"/>
    <property type="match status" value="1"/>
</dbReference>
<organism evidence="7 8">
    <name type="scientific">Candidatus Litorirhabdus singularis</name>
    <dbReference type="NCBI Taxonomy" id="2518993"/>
    <lineage>
        <taxon>Bacteria</taxon>
        <taxon>Pseudomonadati</taxon>
        <taxon>Pseudomonadota</taxon>
        <taxon>Gammaproteobacteria</taxon>
        <taxon>Cellvibrionales</taxon>
        <taxon>Halieaceae</taxon>
        <taxon>Candidatus Litorirhabdus</taxon>
    </lineage>
</organism>
<dbReference type="PANTHER" id="PTHR42852:SF6">
    <property type="entry name" value="THIOL:DISULFIDE INTERCHANGE PROTEIN DSBE"/>
    <property type="match status" value="1"/>
</dbReference>
<protein>
    <submittedName>
        <fullName evidence="7">DsbE family thiol:disulfide interchange protein</fullName>
    </submittedName>
</protein>
<gene>
    <name evidence="7" type="ORF">EYC98_11590</name>
</gene>
<keyword evidence="3" id="KW-0201">Cytochrome c-type biogenesis</keyword>
<dbReference type="EMBL" id="SHNN01000002">
    <property type="protein sequence ID" value="MCX2981503.1"/>
    <property type="molecule type" value="Genomic_DNA"/>
</dbReference>
<dbReference type="PROSITE" id="PS51352">
    <property type="entry name" value="THIOREDOXIN_2"/>
    <property type="match status" value="1"/>
</dbReference>
<evidence type="ECO:0000313" key="7">
    <source>
        <dbReference type="EMBL" id="MCX2981503.1"/>
    </source>
</evidence>
<dbReference type="InterPro" id="IPR013766">
    <property type="entry name" value="Thioredoxin_domain"/>
</dbReference>
<keyword evidence="5" id="KW-0676">Redox-active center</keyword>
<name>A0ABT3TGQ9_9GAMM</name>
<dbReference type="Proteomes" id="UP001143362">
    <property type="component" value="Unassembled WGS sequence"/>
</dbReference>
<dbReference type="InterPro" id="IPR036249">
    <property type="entry name" value="Thioredoxin-like_sf"/>
</dbReference>
<dbReference type="InterPro" id="IPR050553">
    <property type="entry name" value="Thioredoxin_ResA/DsbE_sf"/>
</dbReference>
<accession>A0ABT3TGQ9</accession>
<evidence type="ECO:0000256" key="1">
    <source>
        <dbReference type="ARBA" id="ARBA00004383"/>
    </source>
</evidence>
<keyword evidence="8" id="KW-1185">Reference proteome</keyword>
<evidence type="ECO:0000313" key="8">
    <source>
        <dbReference type="Proteomes" id="UP001143362"/>
    </source>
</evidence>
<dbReference type="Gene3D" id="3.40.30.10">
    <property type="entry name" value="Glutaredoxin"/>
    <property type="match status" value="1"/>
</dbReference>
<dbReference type="PANTHER" id="PTHR42852">
    <property type="entry name" value="THIOL:DISULFIDE INTERCHANGE PROTEIN DSBE"/>
    <property type="match status" value="1"/>
</dbReference>